<feature type="compositionally biased region" description="Low complexity" evidence="1">
    <location>
        <begin position="777"/>
        <end position="794"/>
    </location>
</feature>
<dbReference type="EMBL" id="CP036272">
    <property type="protein sequence ID" value="QDT61081.1"/>
    <property type="molecule type" value="Genomic_DNA"/>
</dbReference>
<dbReference type="Gene3D" id="3.30.420.40">
    <property type="match status" value="2"/>
</dbReference>
<dbReference type="SUPFAM" id="SSF53067">
    <property type="entry name" value="Actin-like ATPase domain"/>
    <property type="match status" value="1"/>
</dbReference>
<feature type="compositionally biased region" description="Low complexity" evidence="1">
    <location>
        <begin position="547"/>
        <end position="569"/>
    </location>
</feature>
<dbReference type="RefSeq" id="WP_419187503.1">
    <property type="nucleotide sequence ID" value="NZ_CP036272.1"/>
</dbReference>
<dbReference type="Proteomes" id="UP000315003">
    <property type="component" value="Chromosome"/>
</dbReference>
<gene>
    <name evidence="2" type="ORF">SV7mr_36120</name>
</gene>
<dbReference type="Pfam" id="PF11104">
    <property type="entry name" value="PilM_2"/>
    <property type="match status" value="1"/>
</dbReference>
<dbReference type="InterPro" id="IPR005883">
    <property type="entry name" value="PilM"/>
</dbReference>
<dbReference type="PANTHER" id="PTHR32432:SF3">
    <property type="entry name" value="ETHANOLAMINE UTILIZATION PROTEIN EUTJ"/>
    <property type="match status" value="1"/>
</dbReference>
<accession>A0A517SYH0</accession>
<evidence type="ECO:0000313" key="3">
    <source>
        <dbReference type="Proteomes" id="UP000315003"/>
    </source>
</evidence>
<keyword evidence="3" id="KW-1185">Reference proteome</keyword>
<dbReference type="PANTHER" id="PTHR32432">
    <property type="entry name" value="CELL DIVISION PROTEIN FTSA-RELATED"/>
    <property type="match status" value="1"/>
</dbReference>
<proteinExistence type="predicted"/>
<feature type="region of interest" description="Disordered" evidence="1">
    <location>
        <begin position="709"/>
        <end position="801"/>
    </location>
</feature>
<dbReference type="AlphaFoldDB" id="A0A517SYH0"/>
<name>A0A517SYH0_9BACT</name>
<organism evidence="2 3">
    <name type="scientific">Stieleria bergensis</name>
    <dbReference type="NCBI Taxonomy" id="2528025"/>
    <lineage>
        <taxon>Bacteria</taxon>
        <taxon>Pseudomonadati</taxon>
        <taxon>Planctomycetota</taxon>
        <taxon>Planctomycetia</taxon>
        <taxon>Pirellulales</taxon>
        <taxon>Pirellulaceae</taxon>
        <taxon>Stieleria</taxon>
    </lineage>
</organism>
<reference evidence="2 3" key="1">
    <citation type="submission" date="2019-02" db="EMBL/GenBank/DDBJ databases">
        <title>Deep-cultivation of Planctomycetes and their phenomic and genomic characterization uncovers novel biology.</title>
        <authorList>
            <person name="Wiegand S."/>
            <person name="Jogler M."/>
            <person name="Boedeker C."/>
            <person name="Pinto D."/>
            <person name="Vollmers J."/>
            <person name="Rivas-Marin E."/>
            <person name="Kohn T."/>
            <person name="Peeters S.H."/>
            <person name="Heuer A."/>
            <person name="Rast P."/>
            <person name="Oberbeckmann S."/>
            <person name="Bunk B."/>
            <person name="Jeske O."/>
            <person name="Meyerdierks A."/>
            <person name="Storesund J.E."/>
            <person name="Kallscheuer N."/>
            <person name="Luecker S."/>
            <person name="Lage O.M."/>
            <person name="Pohl T."/>
            <person name="Merkel B.J."/>
            <person name="Hornburger P."/>
            <person name="Mueller R.-W."/>
            <person name="Bruemmer F."/>
            <person name="Labrenz M."/>
            <person name="Spormann A.M."/>
            <person name="Op den Camp H."/>
            <person name="Overmann J."/>
            <person name="Amann R."/>
            <person name="Jetten M.S.M."/>
            <person name="Mascher T."/>
            <person name="Medema M.H."/>
            <person name="Devos D.P."/>
            <person name="Kaster A.-K."/>
            <person name="Ovreas L."/>
            <person name="Rohde M."/>
            <person name="Galperin M.Y."/>
            <person name="Jogler C."/>
        </authorList>
    </citation>
    <scope>NUCLEOTIDE SEQUENCE [LARGE SCALE GENOMIC DNA]</scope>
    <source>
        <strain evidence="2 3">SV_7m_r</strain>
    </source>
</reference>
<dbReference type="NCBIfam" id="TIGR01175">
    <property type="entry name" value="pilM"/>
    <property type="match status" value="1"/>
</dbReference>
<evidence type="ECO:0000256" key="1">
    <source>
        <dbReference type="SAM" id="MobiDB-lite"/>
    </source>
</evidence>
<dbReference type="InterPro" id="IPR043129">
    <property type="entry name" value="ATPase_NBD"/>
</dbReference>
<dbReference type="CDD" id="cd24049">
    <property type="entry name" value="ASKHA_NBD_PilM"/>
    <property type="match status" value="1"/>
</dbReference>
<protein>
    <submittedName>
        <fullName evidence="2">Competence protein A</fullName>
    </submittedName>
</protein>
<sequence length="801" mass="87526">MAKSSSVWGIEIGQSALKALRCSLDNDTVVADAFDYIEYPKILSQPEADADALIADALRQLIERNEGMTEKICISVPGQSGLSKFFKPPPVEVKKIADLVGYEARQQIPFDLADVVWDYQMMPGSQIEDGYALETEVGLFAMKREQANRQLAPFDDANLEVDVVQLSPIALYNMLAYDRMHDLLATTTFNPDSPPKSAVMLSIGTDSSDLIISNGFRIWQRSMPIGGNHFTRQLTKDLKMTFAKAEHIKRHAREAADPKLIFQTMRPIFNDLVTEIQRSIGFFRSIDRKAEIGELLLTGNTVKMPGLAAYLGKNLGYEVHTLDRFNRLGGEEVLAMPTFRDNATSFAVCYGLCLQGLGVSEINASLIPQEILTARMIQAKKPWTVAGLSVLILGMLVNYGFTARSYRTSEGGDWKSMHSEVQSMNADANNHRSTDSELESKRSYLNKVSAELSGDPERRLLFMELQRAINQIVPRGRYADQQTGELPSPLKLPYSERIDFHITSIDSKPYEDLADWFEERKARYTTEDLDWRGLMKPRSTAAVDPNAPAGATGAPAGATTEDPGPTGAGHVVEIQGYHYFNDTSKIGRHGNDHIRKYLTTAFRDPSLLPNGSGQDDAPINRIITLPDPTKPGQKIQYTPQELGITYPMLLNLETATEVEIENPDFDSSTLVEGQPLVDLPPDQQPTLKVRRMDFVFQFVWIPSTHSERMEKRREQAEAAAAQQAAAGGGVPGEPGAVPPGPGQPGAVQPGAVQPGAVQPGAVQPAPGQPGTTPPVQPGTQPGAATGPPVAAAGNPNPPTTP</sequence>
<dbReference type="Gene3D" id="3.30.1490.300">
    <property type="match status" value="1"/>
</dbReference>
<dbReference type="InterPro" id="IPR050696">
    <property type="entry name" value="FtsA/MreB"/>
</dbReference>
<feature type="region of interest" description="Disordered" evidence="1">
    <location>
        <begin position="539"/>
        <end position="569"/>
    </location>
</feature>
<feature type="compositionally biased region" description="Low complexity" evidence="1">
    <location>
        <begin position="744"/>
        <end position="770"/>
    </location>
</feature>
<evidence type="ECO:0000313" key="2">
    <source>
        <dbReference type="EMBL" id="QDT61081.1"/>
    </source>
</evidence>